<dbReference type="Pfam" id="PF14908">
    <property type="entry name" value="HU-CCDC81_euk_1"/>
    <property type="match status" value="1"/>
</dbReference>
<dbReference type="PANTHER" id="PTHR14362:SF2">
    <property type="entry name" value="COILED-COIL DOMAIN-CONTAINING PROTEIN 81"/>
    <property type="match status" value="1"/>
</dbReference>
<evidence type="ECO:0000256" key="1">
    <source>
        <dbReference type="SAM" id="MobiDB-lite"/>
    </source>
</evidence>
<dbReference type="AlphaFoldDB" id="A0AAW0NEM2"/>
<sequence>MTDVLRLATQADRRTSPALAQLCANDIEHIWANVSAHIQSQLALQKGVHVAGLGTFTFSQQKLDVGIQSVTIQKPVFILSGKLVHSLGIKQDRPLAAASHLPVVPLNLTAVSRESLFSRDRVEACVRETVLLLVRTVASQENVLLPLRGIGILSFRNNKVQMKFSKDFIKAVDGTGSLLLALKTRPGSSASLTSDGSKFQKTQTVNFDPLPTVHSPKPEDHDRQNEITETSQHLEQKSCWNPQSAKPREVDPALHVENETHNGRPLSSPSETFPKQTDARVRCSGHTRAGQELCYLCTQRAQRNVPVSVRRQQEAQERNHEQLLLLRALHKDRLFYEQEQAKLAEHREHARGVAAFNLNMSAKRKETYSPQCPSSFIFPSRPVTPPPRAKHKQHKYMNELQTQIQQKQRHNAEEKQNRETSECLEQQKLQQEWVSVKAQQVKQKQETTERYKKALDVQVVDKKGSGLPVCQSDLSSSRVLKIQTVTSRAANKLKSFSRQTSARPLKRSSDICKSIKHKWKRRRDPQTKPIELRLDRVNRFEKRKDMSRSLENDWSQSVKLKQQREEEERRFLRSAGQLLVDKLVQYRRCAQCKRRTSNCGQSNIWRDSRYLSGSQFII</sequence>
<dbReference type="Proteomes" id="UP001460270">
    <property type="component" value="Unassembled WGS sequence"/>
</dbReference>
<feature type="compositionally biased region" description="Basic and acidic residues" evidence="1">
    <location>
        <begin position="216"/>
        <end position="236"/>
    </location>
</feature>
<name>A0AAW0NEM2_9GOBI</name>
<evidence type="ECO:0000259" key="3">
    <source>
        <dbReference type="Pfam" id="PF18289"/>
    </source>
</evidence>
<dbReference type="InterPro" id="IPR040673">
    <property type="entry name" value="CCDC81_HU_dom_2"/>
</dbReference>
<feature type="region of interest" description="Disordered" evidence="1">
    <location>
        <begin position="207"/>
        <end position="249"/>
    </location>
</feature>
<organism evidence="4 5">
    <name type="scientific">Mugilogobius chulae</name>
    <name type="common">yellowstripe goby</name>
    <dbReference type="NCBI Taxonomy" id="88201"/>
    <lineage>
        <taxon>Eukaryota</taxon>
        <taxon>Metazoa</taxon>
        <taxon>Chordata</taxon>
        <taxon>Craniata</taxon>
        <taxon>Vertebrata</taxon>
        <taxon>Euteleostomi</taxon>
        <taxon>Actinopterygii</taxon>
        <taxon>Neopterygii</taxon>
        <taxon>Teleostei</taxon>
        <taxon>Neoteleostei</taxon>
        <taxon>Acanthomorphata</taxon>
        <taxon>Gobiaria</taxon>
        <taxon>Gobiiformes</taxon>
        <taxon>Gobioidei</taxon>
        <taxon>Gobiidae</taxon>
        <taxon>Gobionellinae</taxon>
        <taxon>Mugilogobius</taxon>
    </lineage>
</organism>
<dbReference type="EMBL" id="JBBPFD010000014">
    <property type="protein sequence ID" value="KAK7898333.1"/>
    <property type="molecule type" value="Genomic_DNA"/>
</dbReference>
<feature type="region of interest" description="Disordered" evidence="1">
    <location>
        <begin position="404"/>
        <end position="423"/>
    </location>
</feature>
<evidence type="ECO:0008006" key="6">
    <source>
        <dbReference type="Google" id="ProtNLM"/>
    </source>
</evidence>
<protein>
    <recommendedName>
        <fullName evidence="6">CCDC81 HU domain-containing protein</fullName>
    </recommendedName>
</protein>
<reference evidence="5" key="1">
    <citation type="submission" date="2024-04" db="EMBL/GenBank/DDBJ databases">
        <title>Salinicola lusitanus LLJ914,a marine bacterium isolated from the Okinawa Trough.</title>
        <authorList>
            <person name="Li J."/>
        </authorList>
    </citation>
    <scope>NUCLEOTIDE SEQUENCE [LARGE SCALE GENOMIC DNA]</scope>
</reference>
<dbReference type="PANTHER" id="PTHR14362">
    <property type="entry name" value="COILED-COIL DOMAIN-CONTAINING PROTEIN 81"/>
    <property type="match status" value="1"/>
</dbReference>
<feature type="domain" description="CCDC81 HU" evidence="2">
    <location>
        <begin position="7"/>
        <end position="91"/>
    </location>
</feature>
<feature type="region of interest" description="Disordered" evidence="1">
    <location>
        <begin position="370"/>
        <end position="390"/>
    </location>
</feature>
<dbReference type="InterPro" id="IPR028034">
    <property type="entry name" value="HU-CCDC81"/>
</dbReference>
<evidence type="ECO:0000259" key="2">
    <source>
        <dbReference type="Pfam" id="PF14908"/>
    </source>
</evidence>
<proteinExistence type="predicted"/>
<dbReference type="GO" id="GO:0005815">
    <property type="term" value="C:microtubule organizing center"/>
    <property type="evidence" value="ECO:0007669"/>
    <property type="project" value="TreeGrafter"/>
</dbReference>
<feature type="compositionally biased region" description="Basic and acidic residues" evidence="1">
    <location>
        <begin position="410"/>
        <end position="421"/>
    </location>
</feature>
<dbReference type="Pfam" id="PF18289">
    <property type="entry name" value="HU-CCDC81_euk_2"/>
    <property type="match status" value="1"/>
</dbReference>
<gene>
    <name evidence="4" type="ORF">WMY93_019186</name>
</gene>
<evidence type="ECO:0000313" key="4">
    <source>
        <dbReference type="EMBL" id="KAK7898333.1"/>
    </source>
</evidence>
<comment type="caution">
    <text evidence="4">The sequence shown here is derived from an EMBL/GenBank/DDBJ whole genome shotgun (WGS) entry which is preliminary data.</text>
</comment>
<accession>A0AAW0NEM2</accession>
<dbReference type="InterPro" id="IPR026295">
    <property type="entry name" value="CCD81"/>
</dbReference>
<keyword evidence="5" id="KW-1185">Reference proteome</keyword>
<feature type="domain" description="CCDC81 HU" evidence="3">
    <location>
        <begin position="102"/>
        <end position="176"/>
    </location>
</feature>
<evidence type="ECO:0000313" key="5">
    <source>
        <dbReference type="Proteomes" id="UP001460270"/>
    </source>
</evidence>